<evidence type="ECO:0000313" key="3">
    <source>
        <dbReference type="Proteomes" id="UP000777438"/>
    </source>
</evidence>
<organism evidence="2 3">
    <name type="scientific">Thelonectria olida</name>
    <dbReference type="NCBI Taxonomy" id="1576542"/>
    <lineage>
        <taxon>Eukaryota</taxon>
        <taxon>Fungi</taxon>
        <taxon>Dikarya</taxon>
        <taxon>Ascomycota</taxon>
        <taxon>Pezizomycotina</taxon>
        <taxon>Sordariomycetes</taxon>
        <taxon>Hypocreomycetidae</taxon>
        <taxon>Hypocreales</taxon>
        <taxon>Nectriaceae</taxon>
        <taxon>Thelonectria</taxon>
    </lineage>
</organism>
<evidence type="ECO:0000256" key="1">
    <source>
        <dbReference type="SAM" id="MobiDB-lite"/>
    </source>
</evidence>
<feature type="region of interest" description="Disordered" evidence="1">
    <location>
        <begin position="213"/>
        <end position="241"/>
    </location>
</feature>
<feature type="compositionally biased region" description="Basic and acidic residues" evidence="1">
    <location>
        <begin position="220"/>
        <end position="240"/>
    </location>
</feature>
<gene>
    <name evidence="2" type="ORF">B0T10DRAFT_280075</name>
</gene>
<proteinExistence type="predicted"/>
<dbReference type="EMBL" id="JAGPYM010000066">
    <property type="protein sequence ID" value="KAH6869752.1"/>
    <property type="molecule type" value="Genomic_DNA"/>
</dbReference>
<protein>
    <submittedName>
        <fullName evidence="2">Uncharacterized protein</fullName>
    </submittedName>
</protein>
<comment type="caution">
    <text evidence="2">The sequence shown here is derived from an EMBL/GenBank/DDBJ whole genome shotgun (WGS) entry which is preliminary data.</text>
</comment>
<dbReference type="OrthoDB" id="4754535at2759"/>
<evidence type="ECO:0000313" key="2">
    <source>
        <dbReference type="EMBL" id="KAH6869752.1"/>
    </source>
</evidence>
<keyword evidence="3" id="KW-1185">Reference proteome</keyword>
<reference evidence="2 3" key="1">
    <citation type="journal article" date="2021" name="Nat. Commun.">
        <title>Genetic determinants of endophytism in the Arabidopsis root mycobiome.</title>
        <authorList>
            <person name="Mesny F."/>
            <person name="Miyauchi S."/>
            <person name="Thiergart T."/>
            <person name="Pickel B."/>
            <person name="Atanasova L."/>
            <person name="Karlsson M."/>
            <person name="Huettel B."/>
            <person name="Barry K.W."/>
            <person name="Haridas S."/>
            <person name="Chen C."/>
            <person name="Bauer D."/>
            <person name="Andreopoulos W."/>
            <person name="Pangilinan J."/>
            <person name="LaButti K."/>
            <person name="Riley R."/>
            <person name="Lipzen A."/>
            <person name="Clum A."/>
            <person name="Drula E."/>
            <person name="Henrissat B."/>
            <person name="Kohler A."/>
            <person name="Grigoriev I.V."/>
            <person name="Martin F.M."/>
            <person name="Hacquard S."/>
        </authorList>
    </citation>
    <scope>NUCLEOTIDE SEQUENCE [LARGE SCALE GENOMIC DNA]</scope>
    <source>
        <strain evidence="2 3">MPI-CAGE-CH-0241</strain>
    </source>
</reference>
<accession>A0A9P8VSI9</accession>
<dbReference type="Proteomes" id="UP000777438">
    <property type="component" value="Unassembled WGS sequence"/>
</dbReference>
<sequence>MADNSGWRHTDDGRAYFIDSGGRYVYVGEATGSPYGGTSPTFDDTHPAVTGQEYQAYDQGPCSWPGTALPGYEHQKLSGHNVPHFGDGSQQSSYAHVDNPADDHDVYRDAKNDWGRAGPPDSEYDREYYQYKAAEPVANAAADAYTTYKGGATRYPGQAVKDNSNILGGKPLGTQEWHTQAAGLADEAARASQHVSELRSEYNADYIGYHQSHYRHGHQQARDNSKRRADTFTSHADTHRNWQSLADRIAEGQARKGGRSS</sequence>
<name>A0A9P8VSI9_9HYPO</name>
<dbReference type="AlphaFoldDB" id="A0A9P8VSI9"/>